<comment type="caution">
    <text evidence="1">The sequence shown here is derived from an EMBL/GenBank/DDBJ whole genome shotgun (WGS) entry which is preliminary data.</text>
</comment>
<evidence type="ECO:0000313" key="1">
    <source>
        <dbReference type="EMBL" id="KAG1800102.1"/>
    </source>
</evidence>
<gene>
    <name evidence="1" type="ORF">BJ212DRAFT_1305358</name>
</gene>
<organism evidence="1 2">
    <name type="scientific">Suillus subaureus</name>
    <dbReference type="NCBI Taxonomy" id="48587"/>
    <lineage>
        <taxon>Eukaryota</taxon>
        <taxon>Fungi</taxon>
        <taxon>Dikarya</taxon>
        <taxon>Basidiomycota</taxon>
        <taxon>Agaricomycotina</taxon>
        <taxon>Agaricomycetes</taxon>
        <taxon>Agaricomycetidae</taxon>
        <taxon>Boletales</taxon>
        <taxon>Suillineae</taxon>
        <taxon>Suillaceae</taxon>
        <taxon>Suillus</taxon>
    </lineage>
</organism>
<dbReference type="GeneID" id="64627768"/>
<dbReference type="OrthoDB" id="2618192at2759"/>
<evidence type="ECO:0000313" key="2">
    <source>
        <dbReference type="Proteomes" id="UP000807769"/>
    </source>
</evidence>
<dbReference type="Proteomes" id="UP000807769">
    <property type="component" value="Unassembled WGS sequence"/>
</dbReference>
<protein>
    <submittedName>
        <fullName evidence="1">Uncharacterized protein</fullName>
    </submittedName>
</protein>
<accession>A0A9P7DPX7</accession>
<dbReference type="RefSeq" id="XP_041185842.1">
    <property type="nucleotide sequence ID" value="XM_041333751.1"/>
</dbReference>
<reference evidence="1" key="1">
    <citation type="journal article" date="2020" name="New Phytol.">
        <title>Comparative genomics reveals dynamic genome evolution in host specialist ectomycorrhizal fungi.</title>
        <authorList>
            <person name="Lofgren L.A."/>
            <person name="Nguyen N.H."/>
            <person name="Vilgalys R."/>
            <person name="Ruytinx J."/>
            <person name="Liao H.L."/>
            <person name="Branco S."/>
            <person name="Kuo A."/>
            <person name="LaButti K."/>
            <person name="Lipzen A."/>
            <person name="Andreopoulos W."/>
            <person name="Pangilinan J."/>
            <person name="Riley R."/>
            <person name="Hundley H."/>
            <person name="Na H."/>
            <person name="Barry K."/>
            <person name="Grigoriev I.V."/>
            <person name="Stajich J.E."/>
            <person name="Kennedy P.G."/>
        </authorList>
    </citation>
    <scope>NUCLEOTIDE SEQUENCE</scope>
    <source>
        <strain evidence="1">MN1</strain>
    </source>
</reference>
<sequence length="172" mass="20093">MMQKKIDTSATEYHIAWASLSALAEPLFEIDWKTKFPMLKKEDVCRMTEDQAASESISEGQRLVSISWIWKQHYGTREEELSDAMCIEWCKAHAHANQWSEEVELLQEEMHHVLAFFDWHVAWWVECATSKTWLRPIENEGAVAYAHWQAAIQRMMHDHCSSIWSVIPGLMA</sequence>
<proteinExistence type="predicted"/>
<dbReference type="EMBL" id="JABBWG010000121">
    <property type="protein sequence ID" value="KAG1800102.1"/>
    <property type="molecule type" value="Genomic_DNA"/>
</dbReference>
<keyword evidence="2" id="KW-1185">Reference proteome</keyword>
<name>A0A9P7DPX7_9AGAM</name>
<dbReference type="AlphaFoldDB" id="A0A9P7DPX7"/>